<dbReference type="InterPro" id="IPR032349">
    <property type="entry name" value="DUF4865"/>
</dbReference>
<reference evidence="1 2" key="1">
    <citation type="submission" date="2020-08" db="EMBL/GenBank/DDBJ databases">
        <title>Draft genome sequencing of an Anaerocolumna strain isolated from anoxic soil subjected to BSD treatment.</title>
        <authorList>
            <person name="Uek A."/>
            <person name="Tonouchi A."/>
        </authorList>
    </citation>
    <scope>NUCLEOTIDE SEQUENCE [LARGE SCALE GENOMIC DNA]</scope>
    <source>
        <strain evidence="1 2">CTTW</strain>
    </source>
</reference>
<proteinExistence type="predicted"/>
<dbReference type="Pfam" id="PF16157">
    <property type="entry name" value="DUF4865"/>
    <property type="match status" value="1"/>
</dbReference>
<protein>
    <submittedName>
        <fullName evidence="1">DUF4865 domain-containing protein</fullName>
    </submittedName>
</protein>
<evidence type="ECO:0000313" key="2">
    <source>
        <dbReference type="Proteomes" id="UP000515703"/>
    </source>
</evidence>
<dbReference type="Proteomes" id="UP000515703">
    <property type="component" value="Chromosome"/>
</dbReference>
<evidence type="ECO:0000313" key="1">
    <source>
        <dbReference type="EMBL" id="BCJ98795.1"/>
    </source>
</evidence>
<dbReference type="EMBL" id="AP023368">
    <property type="protein sequence ID" value="BCJ98795.1"/>
    <property type="molecule type" value="Genomic_DNA"/>
</dbReference>
<gene>
    <name evidence="1" type="ORF">bsdcttw_18360</name>
</gene>
<keyword evidence="2" id="KW-1185">Reference proteome</keyword>
<sequence>MIGMQYKITLPEVYDMELIKQRVRNNGHKTDGFEKLLFKCYLIKEKGPQSMENMYAPLYVWKTSEGMNKFLFEGFYDNIIHSFGWQQVNIGIPLFMELSNNFSASKYMVEETGDILPDSSLTGFQEEIKSRKAFDNSFTSRLCVYNPDKWKFSMFYFYEKCPAVEKELYQILHISQ</sequence>
<accession>A0A7I8DNZ4</accession>
<organism evidence="1 2">
    <name type="scientific">Anaerocolumna chitinilytica</name>
    <dbReference type="NCBI Taxonomy" id="1727145"/>
    <lineage>
        <taxon>Bacteria</taxon>
        <taxon>Bacillati</taxon>
        <taxon>Bacillota</taxon>
        <taxon>Clostridia</taxon>
        <taxon>Lachnospirales</taxon>
        <taxon>Lachnospiraceae</taxon>
        <taxon>Anaerocolumna</taxon>
    </lineage>
</organism>
<dbReference type="AlphaFoldDB" id="A0A7I8DNZ4"/>
<name>A0A7I8DNZ4_9FIRM</name>
<dbReference type="KEGG" id="acht:bsdcttw_18360"/>
<dbReference type="RefSeq" id="WP_185259100.1">
    <property type="nucleotide sequence ID" value="NZ_AP023368.1"/>
</dbReference>
<reference evidence="1 2" key="2">
    <citation type="submission" date="2020-08" db="EMBL/GenBank/DDBJ databases">
        <authorList>
            <person name="Ueki A."/>
            <person name="Tonouchi A."/>
        </authorList>
    </citation>
    <scope>NUCLEOTIDE SEQUENCE [LARGE SCALE GENOMIC DNA]</scope>
    <source>
        <strain evidence="1 2">CTTW</strain>
    </source>
</reference>